<sequence length="64" mass="7435">MFTLDDGRTVKGTVVNGDTKYYYTNQEGDITGERYEVISTMSIPQQTMKASAFWWILILLLYNF</sequence>
<proteinExistence type="predicted"/>
<organism evidence="1 2">
    <name type="scientific">Moraxella caprae</name>
    <dbReference type="NCBI Taxonomy" id="90240"/>
    <lineage>
        <taxon>Bacteria</taxon>
        <taxon>Pseudomonadati</taxon>
        <taxon>Pseudomonadota</taxon>
        <taxon>Gammaproteobacteria</taxon>
        <taxon>Moraxellales</taxon>
        <taxon>Moraxellaceae</taxon>
        <taxon>Moraxella</taxon>
    </lineage>
</organism>
<dbReference type="RefSeq" id="WP_115341193.1">
    <property type="nucleotide sequence ID" value="NZ_UGQB01000008.1"/>
</dbReference>
<keyword evidence="2" id="KW-1185">Reference proteome</keyword>
<protein>
    <submittedName>
        <fullName evidence="1">Uncharacterized protein</fullName>
    </submittedName>
</protein>
<reference evidence="1 2" key="1">
    <citation type="submission" date="2018-06" db="EMBL/GenBank/DDBJ databases">
        <authorList>
            <consortium name="Pathogen Informatics"/>
            <person name="Doyle S."/>
        </authorList>
    </citation>
    <scope>NUCLEOTIDE SEQUENCE [LARGE SCALE GENOMIC DNA]</scope>
    <source>
        <strain evidence="1 2">NCTC12877</strain>
    </source>
</reference>
<dbReference type="Proteomes" id="UP000254065">
    <property type="component" value="Unassembled WGS sequence"/>
</dbReference>
<accession>A0A378U6N8</accession>
<dbReference type="EMBL" id="UGQB01000008">
    <property type="protein sequence ID" value="STZ70284.1"/>
    <property type="molecule type" value="Genomic_DNA"/>
</dbReference>
<gene>
    <name evidence="1" type="ORF">NCTC12877_02761</name>
</gene>
<evidence type="ECO:0000313" key="2">
    <source>
        <dbReference type="Proteomes" id="UP000254065"/>
    </source>
</evidence>
<evidence type="ECO:0000313" key="1">
    <source>
        <dbReference type="EMBL" id="STZ70284.1"/>
    </source>
</evidence>
<name>A0A378U6N8_9GAMM</name>
<dbReference type="AlphaFoldDB" id="A0A378U6N8"/>